<gene>
    <name evidence="10" type="ORF">B0T18DRAFT_437042</name>
</gene>
<dbReference type="AlphaFoldDB" id="A0AA40K8R2"/>
<dbReference type="SUPFAM" id="SSF48264">
    <property type="entry name" value="Cytochrome P450"/>
    <property type="match status" value="1"/>
</dbReference>
<dbReference type="GO" id="GO:0005506">
    <property type="term" value="F:iron ion binding"/>
    <property type="evidence" value="ECO:0007669"/>
    <property type="project" value="InterPro"/>
</dbReference>
<dbReference type="PANTHER" id="PTHR24305">
    <property type="entry name" value="CYTOCHROME P450"/>
    <property type="match status" value="1"/>
</dbReference>
<evidence type="ECO:0000256" key="6">
    <source>
        <dbReference type="ARBA" id="ARBA00023004"/>
    </source>
</evidence>
<dbReference type="InterPro" id="IPR017972">
    <property type="entry name" value="Cyt_P450_CS"/>
</dbReference>
<keyword evidence="5 9" id="KW-0560">Oxidoreductase</keyword>
<dbReference type="PANTHER" id="PTHR24305:SF157">
    <property type="entry name" value="N-ACETYLTRYPTOPHAN 6-HYDROXYLASE IVOC-RELATED"/>
    <property type="match status" value="1"/>
</dbReference>
<dbReference type="EMBL" id="JAUKUD010000003">
    <property type="protein sequence ID" value="KAK0749537.1"/>
    <property type="molecule type" value="Genomic_DNA"/>
</dbReference>
<dbReference type="Proteomes" id="UP001172155">
    <property type="component" value="Unassembled WGS sequence"/>
</dbReference>
<name>A0AA40K8R2_9PEZI</name>
<feature type="binding site" description="axial binding residue" evidence="8">
    <location>
        <position position="445"/>
    </location>
    <ligand>
        <name>heme</name>
        <dbReference type="ChEBI" id="CHEBI:30413"/>
    </ligand>
    <ligandPart>
        <name>Fe</name>
        <dbReference type="ChEBI" id="CHEBI:18248"/>
    </ligandPart>
</feature>
<comment type="caution">
    <text evidence="10">The sequence shown here is derived from an EMBL/GenBank/DDBJ whole genome shotgun (WGS) entry which is preliminary data.</text>
</comment>
<evidence type="ECO:0000313" key="11">
    <source>
        <dbReference type="Proteomes" id="UP001172155"/>
    </source>
</evidence>
<keyword evidence="4 8" id="KW-0479">Metal-binding</keyword>
<dbReference type="InterPro" id="IPR050121">
    <property type="entry name" value="Cytochrome_P450_monoxygenase"/>
</dbReference>
<reference evidence="10" key="1">
    <citation type="submission" date="2023-06" db="EMBL/GenBank/DDBJ databases">
        <title>Genome-scale phylogeny and comparative genomics of the fungal order Sordariales.</title>
        <authorList>
            <consortium name="Lawrence Berkeley National Laboratory"/>
            <person name="Hensen N."/>
            <person name="Bonometti L."/>
            <person name="Westerberg I."/>
            <person name="Brannstrom I.O."/>
            <person name="Guillou S."/>
            <person name="Cros-Aarteil S."/>
            <person name="Calhoun S."/>
            <person name="Haridas S."/>
            <person name="Kuo A."/>
            <person name="Mondo S."/>
            <person name="Pangilinan J."/>
            <person name="Riley R."/>
            <person name="LaButti K."/>
            <person name="Andreopoulos B."/>
            <person name="Lipzen A."/>
            <person name="Chen C."/>
            <person name="Yanf M."/>
            <person name="Daum C."/>
            <person name="Ng V."/>
            <person name="Clum A."/>
            <person name="Steindorff A."/>
            <person name="Ohm R."/>
            <person name="Martin F."/>
            <person name="Silar P."/>
            <person name="Natvig D."/>
            <person name="Lalanne C."/>
            <person name="Gautier V."/>
            <person name="Ament-velasquez S.L."/>
            <person name="Kruys A."/>
            <person name="Hutchinson M.I."/>
            <person name="Powell A.J."/>
            <person name="Barry K."/>
            <person name="Miller A.N."/>
            <person name="Grigoriev I.V."/>
            <person name="Debuchy R."/>
            <person name="Gladieux P."/>
            <person name="Thoren M.H."/>
            <person name="Johannesson H."/>
        </authorList>
    </citation>
    <scope>NUCLEOTIDE SEQUENCE</scope>
    <source>
        <strain evidence="10">SMH3187-1</strain>
    </source>
</reference>
<dbReference type="GO" id="GO:0020037">
    <property type="term" value="F:heme binding"/>
    <property type="evidence" value="ECO:0007669"/>
    <property type="project" value="InterPro"/>
</dbReference>
<evidence type="ECO:0000256" key="1">
    <source>
        <dbReference type="ARBA" id="ARBA00001971"/>
    </source>
</evidence>
<evidence type="ECO:0000313" key="10">
    <source>
        <dbReference type="EMBL" id="KAK0749537.1"/>
    </source>
</evidence>
<dbReference type="Gene3D" id="1.10.630.10">
    <property type="entry name" value="Cytochrome P450"/>
    <property type="match status" value="1"/>
</dbReference>
<dbReference type="GO" id="GO:0016705">
    <property type="term" value="F:oxidoreductase activity, acting on paired donors, with incorporation or reduction of molecular oxygen"/>
    <property type="evidence" value="ECO:0007669"/>
    <property type="project" value="InterPro"/>
</dbReference>
<keyword evidence="6 8" id="KW-0408">Iron</keyword>
<keyword evidence="11" id="KW-1185">Reference proteome</keyword>
<sequence>MVGLVAAYTLYGVFWRLHLSPIAHIPGPRLAALTWWYEFYYDIVLGGQYVFKMADLHKQYGPIIRINPYEVHINDPDFFPHLYPTSTRRRDRWLFFTRQFGAEGSGVGTVDHHLHKLRRAPLNPFFSLQSVRALQPVLDERVDALLARLRDDGLHHRELNILYPFSAFTNDVINSYAFARSDDLLSDPTYGRLVTDHLLVGTHHGKTIQHLPLLLPLIVALPARISSALIPGWAGFLAMKRTIAAQIAAIQRSPHDNLDAAHPTIFHALLGSPLLPPEEKTLRRLAHEGQVLVQAGTLTASWTLAVATFHLLDQPATLARLRDELEKAMPDPAGVVPLAELDQLPFLRAVVKETLRHSLGAAGRSARVCPDEALVFVEKGAAGGRKWVIPEGVAVGMTGSMTVNDPEIFPEPERFRPERWLEGTEEERMALERYWTVWGGGARMCLGMWLARAEVTLALAKLWRVWGGEERRRGDVGRLRLGEGVEARDARMAADFFIPIPWKGTRGIRVVLETF</sequence>
<evidence type="ECO:0000256" key="5">
    <source>
        <dbReference type="ARBA" id="ARBA00023002"/>
    </source>
</evidence>
<evidence type="ECO:0000256" key="4">
    <source>
        <dbReference type="ARBA" id="ARBA00022723"/>
    </source>
</evidence>
<organism evidence="10 11">
    <name type="scientific">Schizothecium vesticola</name>
    <dbReference type="NCBI Taxonomy" id="314040"/>
    <lineage>
        <taxon>Eukaryota</taxon>
        <taxon>Fungi</taxon>
        <taxon>Dikarya</taxon>
        <taxon>Ascomycota</taxon>
        <taxon>Pezizomycotina</taxon>
        <taxon>Sordariomycetes</taxon>
        <taxon>Sordariomycetidae</taxon>
        <taxon>Sordariales</taxon>
        <taxon>Schizotheciaceae</taxon>
        <taxon>Schizothecium</taxon>
    </lineage>
</organism>
<dbReference type="InterPro" id="IPR002403">
    <property type="entry name" value="Cyt_P450_E_grp-IV"/>
</dbReference>
<evidence type="ECO:0000256" key="7">
    <source>
        <dbReference type="ARBA" id="ARBA00023033"/>
    </source>
</evidence>
<evidence type="ECO:0000256" key="8">
    <source>
        <dbReference type="PIRSR" id="PIRSR602403-1"/>
    </source>
</evidence>
<evidence type="ECO:0000256" key="2">
    <source>
        <dbReference type="ARBA" id="ARBA00010617"/>
    </source>
</evidence>
<dbReference type="Pfam" id="PF00067">
    <property type="entry name" value="p450"/>
    <property type="match status" value="1"/>
</dbReference>
<keyword evidence="3 8" id="KW-0349">Heme</keyword>
<comment type="similarity">
    <text evidence="2 9">Belongs to the cytochrome P450 family.</text>
</comment>
<protein>
    <submittedName>
        <fullName evidence="10">Cytochrome P450 CYP542B3</fullName>
    </submittedName>
</protein>
<proteinExistence type="inferred from homology"/>
<evidence type="ECO:0000256" key="3">
    <source>
        <dbReference type="ARBA" id="ARBA00022617"/>
    </source>
</evidence>
<dbReference type="PROSITE" id="PS00086">
    <property type="entry name" value="CYTOCHROME_P450"/>
    <property type="match status" value="1"/>
</dbReference>
<dbReference type="InterPro" id="IPR001128">
    <property type="entry name" value="Cyt_P450"/>
</dbReference>
<dbReference type="GO" id="GO:0004497">
    <property type="term" value="F:monooxygenase activity"/>
    <property type="evidence" value="ECO:0007669"/>
    <property type="project" value="UniProtKB-KW"/>
</dbReference>
<comment type="cofactor">
    <cofactor evidence="1 8">
        <name>heme</name>
        <dbReference type="ChEBI" id="CHEBI:30413"/>
    </cofactor>
</comment>
<dbReference type="InterPro" id="IPR036396">
    <property type="entry name" value="Cyt_P450_sf"/>
</dbReference>
<accession>A0AA40K8R2</accession>
<dbReference type="PRINTS" id="PR00465">
    <property type="entry name" value="EP450IV"/>
</dbReference>
<dbReference type="CDD" id="cd11062">
    <property type="entry name" value="CYP58-like"/>
    <property type="match status" value="1"/>
</dbReference>
<keyword evidence="7 9" id="KW-0503">Monooxygenase</keyword>
<evidence type="ECO:0000256" key="9">
    <source>
        <dbReference type="RuleBase" id="RU000461"/>
    </source>
</evidence>